<evidence type="ECO:0008006" key="12">
    <source>
        <dbReference type="Google" id="ProtNLM"/>
    </source>
</evidence>
<organism evidence="10 11">
    <name type="scientific">Limosilactobacillus mucosae DSM 13345</name>
    <dbReference type="NCBI Taxonomy" id="1423771"/>
    <lineage>
        <taxon>Bacteria</taxon>
        <taxon>Bacillati</taxon>
        <taxon>Bacillota</taxon>
        <taxon>Bacilli</taxon>
        <taxon>Lactobacillales</taxon>
        <taxon>Lactobacillaceae</taxon>
        <taxon>Limosilactobacillus</taxon>
    </lineage>
</organism>
<feature type="transmembrane region" description="Helical" evidence="9">
    <location>
        <begin position="43"/>
        <end position="65"/>
    </location>
</feature>
<evidence type="ECO:0000313" key="10">
    <source>
        <dbReference type="EMBL" id="KRL26080.1"/>
    </source>
</evidence>
<sequence length="470" mass="50904">MMADSNKIGKYELTALIVGATIGSGIFGVNSDLANAAAPGPVILGWLIVGLGVWCLIAALNHLLLRYPKQDAGIFAYAGLSFGPLGEFISGWAYWLASWLGNLAFATIAMSALGTFWPVFQGGQNLPSILLAMLLTIGFTVIVSYGVEATALLNLIGTLAKLIPLLIFTIVAALAFHWSTFVNNFWGAAAQSSRPILAVADQVKNSIMVMMWLFMGVESASVMAHRAKRQRDAVVASFGGWLILLVVYLLISLLPYGVMTRAQLAGAAQPAMGTILSQLVGPWGAALISLGLIVSVLVAWLSWTMLPAEAFLMMTKDRVLPRSFGRLNSHHAPTTALWVTAIVQCLFLCSLLFTTYAYRFAYTLGTAAGLIVYFFVGLAQIKDGWQQRAYGQLVIGILLTIFELLSMALAGWRQVMILSLSLLPGFLIYWQARRTRKLRLAKNEWLAMGLISILAVVSLVLILNGTIPIE</sequence>
<evidence type="ECO:0000256" key="8">
    <source>
        <dbReference type="ARBA" id="ARBA00023136"/>
    </source>
</evidence>
<accession>A0A0R1P0N6</accession>
<feature type="transmembrane region" description="Helical" evidence="9">
    <location>
        <begin position="390"/>
        <end position="409"/>
    </location>
</feature>
<feature type="transmembrane region" description="Helical" evidence="9">
    <location>
        <begin position="72"/>
        <end position="93"/>
    </location>
</feature>
<gene>
    <name evidence="10" type="ORF">FC47_GL001859</name>
</gene>
<comment type="caution">
    <text evidence="10">The sequence shown here is derived from an EMBL/GenBank/DDBJ whole genome shotgun (WGS) entry which is preliminary data.</text>
</comment>
<feature type="transmembrane region" description="Helical" evidence="9">
    <location>
        <begin position="444"/>
        <end position="467"/>
    </location>
</feature>
<dbReference type="Pfam" id="PF13520">
    <property type="entry name" value="AA_permease_2"/>
    <property type="match status" value="1"/>
</dbReference>
<dbReference type="InterPro" id="IPR002293">
    <property type="entry name" value="AA/rel_permease1"/>
</dbReference>
<evidence type="ECO:0000256" key="6">
    <source>
        <dbReference type="ARBA" id="ARBA00022970"/>
    </source>
</evidence>
<keyword evidence="8 9" id="KW-0472">Membrane</keyword>
<feature type="transmembrane region" description="Helical" evidence="9">
    <location>
        <begin position="415"/>
        <end position="432"/>
    </location>
</feature>
<feature type="transmembrane region" description="Helical" evidence="9">
    <location>
        <begin position="153"/>
        <end position="176"/>
    </location>
</feature>
<dbReference type="InterPro" id="IPR050367">
    <property type="entry name" value="APC_superfamily"/>
</dbReference>
<evidence type="ECO:0000313" key="11">
    <source>
        <dbReference type="Proteomes" id="UP000050901"/>
    </source>
</evidence>
<dbReference type="GO" id="GO:0006865">
    <property type="term" value="P:amino acid transport"/>
    <property type="evidence" value="ECO:0007669"/>
    <property type="project" value="UniProtKB-KW"/>
</dbReference>
<dbReference type="InterPro" id="IPR004754">
    <property type="entry name" value="Amino_acid_antiprt"/>
</dbReference>
<dbReference type="PANTHER" id="PTHR42770:SF4">
    <property type="entry name" value="ARGININE_ORNITHINE ANTIPORTER-RELATED"/>
    <property type="match status" value="1"/>
</dbReference>
<dbReference type="GO" id="GO:0005886">
    <property type="term" value="C:plasma membrane"/>
    <property type="evidence" value="ECO:0007669"/>
    <property type="project" value="UniProtKB-SubCell"/>
</dbReference>
<dbReference type="Gene3D" id="1.20.1740.10">
    <property type="entry name" value="Amino acid/polyamine transporter I"/>
    <property type="match status" value="1"/>
</dbReference>
<feature type="transmembrane region" description="Helical" evidence="9">
    <location>
        <begin position="233"/>
        <end position="254"/>
    </location>
</feature>
<keyword evidence="4" id="KW-1003">Cell membrane</keyword>
<feature type="transmembrane region" description="Helical" evidence="9">
    <location>
        <begin position="360"/>
        <end position="378"/>
    </location>
</feature>
<dbReference type="AlphaFoldDB" id="A0A0R1P0N6"/>
<feature type="transmembrane region" description="Helical" evidence="9">
    <location>
        <begin position="129"/>
        <end position="147"/>
    </location>
</feature>
<reference evidence="10 11" key="1">
    <citation type="journal article" date="2015" name="Genome Announc.">
        <title>Expanding the biotechnology potential of lactobacilli through comparative genomics of 213 strains and associated genera.</title>
        <authorList>
            <person name="Sun Z."/>
            <person name="Harris H.M."/>
            <person name="McCann A."/>
            <person name="Guo C."/>
            <person name="Argimon S."/>
            <person name="Zhang W."/>
            <person name="Yang X."/>
            <person name="Jeffery I.B."/>
            <person name="Cooney J.C."/>
            <person name="Kagawa T.F."/>
            <person name="Liu W."/>
            <person name="Song Y."/>
            <person name="Salvetti E."/>
            <person name="Wrobel A."/>
            <person name="Rasinkangas P."/>
            <person name="Parkhill J."/>
            <person name="Rea M.C."/>
            <person name="O'Sullivan O."/>
            <person name="Ritari J."/>
            <person name="Douillard F.P."/>
            <person name="Paul Ross R."/>
            <person name="Yang R."/>
            <person name="Briner A.E."/>
            <person name="Felis G.E."/>
            <person name="de Vos W.M."/>
            <person name="Barrangou R."/>
            <person name="Klaenhammer T.R."/>
            <person name="Caufield P.W."/>
            <person name="Cui Y."/>
            <person name="Zhang H."/>
            <person name="O'Toole P.W."/>
        </authorList>
    </citation>
    <scope>NUCLEOTIDE SEQUENCE [LARGE SCALE GENOMIC DNA]</scope>
    <source>
        <strain evidence="10 11">DSM 13345</strain>
    </source>
</reference>
<dbReference type="NCBIfam" id="TIGR00905">
    <property type="entry name" value="2A0302"/>
    <property type="match status" value="1"/>
</dbReference>
<dbReference type="EMBL" id="AZEQ01000007">
    <property type="protein sequence ID" value="KRL26080.1"/>
    <property type="molecule type" value="Genomic_DNA"/>
</dbReference>
<dbReference type="PATRIC" id="fig|1423771.3.peg.1922"/>
<keyword evidence="7 9" id="KW-1133">Transmembrane helix</keyword>
<feature type="transmembrane region" description="Helical" evidence="9">
    <location>
        <begin position="335"/>
        <end position="354"/>
    </location>
</feature>
<dbReference type="Proteomes" id="UP000050901">
    <property type="component" value="Unassembled WGS sequence"/>
</dbReference>
<evidence type="ECO:0000256" key="2">
    <source>
        <dbReference type="ARBA" id="ARBA00008220"/>
    </source>
</evidence>
<dbReference type="PIRSF" id="PIRSF006060">
    <property type="entry name" value="AA_transporter"/>
    <property type="match status" value="1"/>
</dbReference>
<comment type="subcellular location">
    <subcellularLocation>
        <location evidence="1">Cell membrane</location>
        <topology evidence="1">Multi-pass membrane protein</topology>
    </subcellularLocation>
</comment>
<feature type="transmembrane region" description="Helical" evidence="9">
    <location>
        <begin position="12"/>
        <end position="31"/>
    </location>
</feature>
<dbReference type="PANTHER" id="PTHR42770">
    <property type="entry name" value="AMINO ACID TRANSPORTER-RELATED"/>
    <property type="match status" value="1"/>
</dbReference>
<keyword evidence="6" id="KW-0029">Amino-acid transport</keyword>
<evidence type="ECO:0000256" key="4">
    <source>
        <dbReference type="ARBA" id="ARBA00022475"/>
    </source>
</evidence>
<evidence type="ECO:0000256" key="3">
    <source>
        <dbReference type="ARBA" id="ARBA00022448"/>
    </source>
</evidence>
<protein>
    <recommendedName>
        <fullName evidence="12">Arginine ornithine APC family amino acid-polyamine-organocation transporter, antiporter</fullName>
    </recommendedName>
</protein>
<comment type="similarity">
    <text evidence="2">Belongs to the amino acid-polyamine-organocation (APC) superfamily. Basic amino acid/polyamine antiporter (APA) (TC 2.A.3.2) family.</text>
</comment>
<name>A0A0R1P0N6_LIMMU</name>
<keyword evidence="3" id="KW-0813">Transport</keyword>
<evidence type="ECO:0000256" key="1">
    <source>
        <dbReference type="ARBA" id="ARBA00004651"/>
    </source>
</evidence>
<feature type="transmembrane region" description="Helical" evidence="9">
    <location>
        <begin position="286"/>
        <end position="314"/>
    </location>
</feature>
<keyword evidence="5 9" id="KW-0812">Transmembrane</keyword>
<evidence type="ECO:0000256" key="7">
    <source>
        <dbReference type="ARBA" id="ARBA00022989"/>
    </source>
</evidence>
<evidence type="ECO:0000256" key="9">
    <source>
        <dbReference type="SAM" id="Phobius"/>
    </source>
</evidence>
<feature type="transmembrane region" description="Helical" evidence="9">
    <location>
        <begin position="99"/>
        <end position="117"/>
    </location>
</feature>
<dbReference type="GO" id="GO:0022857">
    <property type="term" value="F:transmembrane transporter activity"/>
    <property type="evidence" value="ECO:0007669"/>
    <property type="project" value="InterPro"/>
</dbReference>
<proteinExistence type="inferred from homology"/>
<evidence type="ECO:0000256" key="5">
    <source>
        <dbReference type="ARBA" id="ARBA00022692"/>
    </source>
</evidence>